<sequence>MKATLSLINAPKSNDSEECLAAPSVSIIIGDSGSTLSMAISRVLELFKIPLVSYFASCACLSDHKKFPTFFRTIPSDLNQARALAYLVQRFGWTWVGTVAADDDYGRTGIQMFHDEVTKLGVCIAYRVIIPKVVSKQKVVQIVKTIQSSTAKVIVAFSIEEDIYPIIQEIVLQNITDKQWIASEAWVTSSLISTKENLISLDGTIGFAIRRADMPELKEFLMSLNPLKQPENQFAREFWETLFDCSFDQNDLGSNYSVVSPHKRSCTGNEKLAETESIYSDISQLRVTYNMHKAIYAVAHALHNLQSCENGKGPFLNNTCANIYSLEPWQVVHYLNNVRYTNKFGEDVYFDENGDPVASYDLINWQKNPDGSVKYVTFGRFDSSASRQQQIIIDEKKIIWNGGLRKMQRNAFSALLTFGLTKRKMHAILKTLSIFPFQIPSASRQQPFQYLALS</sequence>
<evidence type="ECO:0000256" key="2">
    <source>
        <dbReference type="ARBA" id="ARBA00022692"/>
    </source>
</evidence>
<dbReference type="GO" id="GO:0004930">
    <property type="term" value="F:G protein-coupled receptor activity"/>
    <property type="evidence" value="ECO:0007669"/>
    <property type="project" value="InterPro"/>
</dbReference>
<organism evidence="8 9">
    <name type="scientific">Polypterus senegalus</name>
    <name type="common">Senegal bichir</name>
    <dbReference type="NCBI Taxonomy" id="55291"/>
    <lineage>
        <taxon>Eukaryota</taxon>
        <taxon>Metazoa</taxon>
        <taxon>Chordata</taxon>
        <taxon>Craniata</taxon>
        <taxon>Vertebrata</taxon>
        <taxon>Euteleostomi</taxon>
        <taxon>Actinopterygii</taxon>
        <taxon>Polypteriformes</taxon>
        <taxon>Polypteridae</taxon>
        <taxon>Polypterus</taxon>
    </lineage>
</organism>
<evidence type="ECO:0000256" key="3">
    <source>
        <dbReference type="ARBA" id="ARBA00022989"/>
    </source>
</evidence>
<feature type="non-terminal residue" evidence="8">
    <location>
        <position position="1"/>
    </location>
</feature>
<dbReference type="Gene3D" id="3.40.50.2300">
    <property type="match status" value="2"/>
</dbReference>
<evidence type="ECO:0000256" key="6">
    <source>
        <dbReference type="ARBA" id="ARBA00023180"/>
    </source>
</evidence>
<feature type="non-terminal residue" evidence="8">
    <location>
        <position position="454"/>
    </location>
</feature>
<dbReference type="SUPFAM" id="SSF53822">
    <property type="entry name" value="Periplasmic binding protein-like I"/>
    <property type="match status" value="1"/>
</dbReference>
<dbReference type="GO" id="GO:0005886">
    <property type="term" value="C:plasma membrane"/>
    <property type="evidence" value="ECO:0007669"/>
    <property type="project" value="TreeGrafter"/>
</dbReference>
<keyword evidence="9" id="KW-1185">Reference proteome</keyword>
<keyword evidence="5" id="KW-0675">Receptor</keyword>
<name>A0A8X8BLW8_POLSE</name>
<keyword evidence="6" id="KW-0325">Glycoprotein</keyword>
<reference evidence="8 9" key="1">
    <citation type="journal article" date="2021" name="Cell">
        <title>Tracing the genetic footprints of vertebrate landing in non-teleost ray-finned fishes.</title>
        <authorList>
            <person name="Bi X."/>
            <person name="Wang K."/>
            <person name="Yang L."/>
            <person name="Pan H."/>
            <person name="Jiang H."/>
            <person name="Wei Q."/>
            <person name="Fang M."/>
            <person name="Yu H."/>
            <person name="Zhu C."/>
            <person name="Cai Y."/>
            <person name="He Y."/>
            <person name="Gan X."/>
            <person name="Zeng H."/>
            <person name="Yu D."/>
            <person name="Zhu Y."/>
            <person name="Jiang H."/>
            <person name="Qiu Q."/>
            <person name="Yang H."/>
            <person name="Zhang Y.E."/>
            <person name="Wang W."/>
            <person name="Zhu M."/>
            <person name="He S."/>
            <person name="Zhang G."/>
        </authorList>
    </citation>
    <scope>NUCLEOTIDE SEQUENCE [LARGE SCALE GENOMIC DNA]</scope>
    <source>
        <strain evidence="8">Bchr_013</strain>
    </source>
</reference>
<feature type="domain" description="Receptor ligand binding region" evidence="7">
    <location>
        <begin position="6"/>
        <end position="368"/>
    </location>
</feature>
<dbReference type="Pfam" id="PF01094">
    <property type="entry name" value="ANF_receptor"/>
    <property type="match status" value="1"/>
</dbReference>
<keyword evidence="3" id="KW-1133">Transmembrane helix</keyword>
<proteinExistence type="predicted"/>
<protein>
    <submittedName>
        <fullName evidence="8">CASR protein</fullName>
    </submittedName>
</protein>
<dbReference type="EMBL" id="JAATIS010004040">
    <property type="protein sequence ID" value="KAG2462928.1"/>
    <property type="molecule type" value="Genomic_DNA"/>
</dbReference>
<dbReference type="AlphaFoldDB" id="A0A8X8BLW8"/>
<evidence type="ECO:0000259" key="7">
    <source>
        <dbReference type="Pfam" id="PF01094"/>
    </source>
</evidence>
<evidence type="ECO:0000313" key="9">
    <source>
        <dbReference type="Proteomes" id="UP000886611"/>
    </source>
</evidence>
<evidence type="ECO:0000256" key="5">
    <source>
        <dbReference type="ARBA" id="ARBA00023170"/>
    </source>
</evidence>
<evidence type="ECO:0000256" key="4">
    <source>
        <dbReference type="ARBA" id="ARBA00023136"/>
    </source>
</evidence>
<dbReference type="FunFam" id="3.40.50.2300:FF:000125">
    <property type="entry name" value="Vomeronasal 2, receptor 88"/>
    <property type="match status" value="1"/>
</dbReference>
<dbReference type="InterPro" id="IPR000337">
    <property type="entry name" value="GPCR_3"/>
</dbReference>
<dbReference type="FunFam" id="3.40.50.2300:FF:000519">
    <property type="entry name" value="Vomeronasal 2 receptor, a18"/>
    <property type="match status" value="1"/>
</dbReference>
<dbReference type="InterPro" id="IPR001828">
    <property type="entry name" value="ANF_lig-bd_rcpt"/>
</dbReference>
<keyword evidence="4" id="KW-0472">Membrane</keyword>
<dbReference type="Proteomes" id="UP000886611">
    <property type="component" value="Unassembled WGS sequence"/>
</dbReference>
<evidence type="ECO:0000256" key="1">
    <source>
        <dbReference type="ARBA" id="ARBA00004141"/>
    </source>
</evidence>
<comment type="caution">
    <text evidence="8">The sequence shown here is derived from an EMBL/GenBank/DDBJ whole genome shotgun (WGS) entry which is preliminary data.</text>
</comment>
<accession>A0A8X8BLW8</accession>
<dbReference type="PRINTS" id="PR00592">
    <property type="entry name" value="CASENSINGR"/>
</dbReference>
<evidence type="ECO:0000313" key="8">
    <source>
        <dbReference type="EMBL" id="KAG2462928.1"/>
    </source>
</evidence>
<keyword evidence="2" id="KW-0812">Transmembrane</keyword>
<dbReference type="InterPro" id="IPR000068">
    <property type="entry name" value="GPCR_3_Ca_sens_rcpt-rel"/>
</dbReference>
<dbReference type="PANTHER" id="PTHR24061">
    <property type="entry name" value="CALCIUM-SENSING RECEPTOR-RELATED"/>
    <property type="match status" value="1"/>
</dbReference>
<comment type="subcellular location">
    <subcellularLocation>
        <location evidence="1">Membrane</location>
        <topology evidence="1">Multi-pass membrane protein</topology>
    </subcellularLocation>
</comment>
<dbReference type="PANTHER" id="PTHR24061:SF528">
    <property type="entry name" value="C-FAMILY ODORANT RECEPTOR OLFCD2-RELATED"/>
    <property type="match status" value="1"/>
</dbReference>
<dbReference type="InterPro" id="IPR028082">
    <property type="entry name" value="Peripla_BP_I"/>
</dbReference>
<dbReference type="PRINTS" id="PR00248">
    <property type="entry name" value="GPCRMGR"/>
</dbReference>
<gene>
    <name evidence="8" type="primary">Casr_26</name>
    <name evidence="8" type="ORF">GTO96_0000783</name>
</gene>